<reference evidence="1 2" key="1">
    <citation type="submission" date="2020-10" db="EMBL/GenBank/DDBJ databases">
        <title>Complete genome sequence of Corynebacterium ihumii DSM 45751.</title>
        <authorList>
            <person name="Ruckert C."/>
            <person name="Albersmeier A."/>
            <person name="Busche T."/>
            <person name="Jaenicke S."/>
            <person name="Winkler A."/>
            <person name="Friethjonsson O.H."/>
            <person name="Hreggviethsson G.O."/>
            <person name="Lambert C."/>
            <person name="Badcock D."/>
            <person name="Bernaerts K."/>
            <person name="Anne J."/>
            <person name="Economou A."/>
            <person name="Kalinowski J."/>
        </authorList>
    </citation>
    <scope>NUCLEOTIDE SEQUENCE [LARGE SCALE GENOMIC DNA]</scope>
    <source>
        <strain evidence="1 2">DSM 45751</strain>
    </source>
</reference>
<dbReference type="EMBL" id="CP063190">
    <property type="protein sequence ID" value="WCZ35008.1"/>
    <property type="molecule type" value="Genomic_DNA"/>
</dbReference>
<keyword evidence="2" id="KW-1185">Reference proteome</keyword>
<accession>A0ABY7UH59</accession>
<evidence type="ECO:0000313" key="2">
    <source>
        <dbReference type="Proteomes" id="UP001220577"/>
    </source>
</evidence>
<sequence>MPIRSILKRLATRWPFESLYRRVRPVKTKVSAYRQRGRSSRGAALLTRSRRVDDEVTPFGRGYLFVRGEEPHFVPSGWEHLSICGLDLWHDERVPIEICAPDEFDGAAILIGTAIDSDLHSSNQSEICRSLMEAASSGSGFRALDEYVTWLGGRFVILMVNGETMRIYGDATASRSCFWAETERGFVASSHSTLTARAIDEAATDRSRSFLNHPDYKSPAGKWLPGAMAPHDAVSMITANCVLTVNKNEAKHSRFFPSEGYSPKRRDAFETARQVEEELNRQLELGIDSRKPFYFGLTAGWDSRVFLKATLHRLHALNAIAFTYHSFDKNPSHSRNDLIAASRLAVDSDLRFLVMDLKPSDKSSRFRKAYAKTFTGWARFPALAENFYNELDHVGQVAILLGPEVGTVFYRERDPSLLNARGLAAKFTQSSFAENAELVRYLDSYIDYTQLDMSERATFHPFDLFYWESRLSSWAAGGYAEYEMAADVILPFNTRRILVPMLEQSFEERLSKRVYKIILDKVDQQ</sequence>
<evidence type="ECO:0008006" key="3">
    <source>
        <dbReference type="Google" id="ProtNLM"/>
    </source>
</evidence>
<dbReference type="Proteomes" id="UP001220577">
    <property type="component" value="Chromosome"/>
</dbReference>
<proteinExistence type="predicted"/>
<organism evidence="1 2">
    <name type="scientific">Corynebacterium ihumii</name>
    <dbReference type="NCBI Taxonomy" id="1232427"/>
    <lineage>
        <taxon>Bacteria</taxon>
        <taxon>Bacillati</taxon>
        <taxon>Actinomycetota</taxon>
        <taxon>Actinomycetes</taxon>
        <taxon>Mycobacteriales</taxon>
        <taxon>Corynebacteriaceae</taxon>
        <taxon>Corynebacterium</taxon>
    </lineage>
</organism>
<name>A0ABY7UH59_9CORY</name>
<gene>
    <name evidence="1" type="ORF">CIHUM_07985</name>
</gene>
<protein>
    <recommendedName>
        <fullName evidence="3">Asparagine synthetase domain-containing protein</fullName>
    </recommendedName>
</protein>
<evidence type="ECO:0000313" key="1">
    <source>
        <dbReference type="EMBL" id="WCZ35008.1"/>
    </source>
</evidence>